<name>A0ACC2ILK7_9PLEO</name>
<proteinExistence type="predicted"/>
<reference evidence="1" key="1">
    <citation type="submission" date="2022-11" db="EMBL/GenBank/DDBJ databases">
        <title>Genome Sequence of Boeremia exigua.</title>
        <authorList>
            <person name="Buettner E."/>
        </authorList>
    </citation>
    <scope>NUCLEOTIDE SEQUENCE</scope>
    <source>
        <strain evidence="1">CU02</strain>
    </source>
</reference>
<dbReference type="Proteomes" id="UP001153331">
    <property type="component" value="Unassembled WGS sequence"/>
</dbReference>
<evidence type="ECO:0000313" key="1">
    <source>
        <dbReference type="EMBL" id="KAJ8115992.1"/>
    </source>
</evidence>
<gene>
    <name evidence="1" type="ORF">OPT61_g2487</name>
</gene>
<protein>
    <submittedName>
        <fullName evidence="1">Uncharacterized protein</fullName>
    </submittedName>
</protein>
<organism evidence="1 2">
    <name type="scientific">Boeremia exigua</name>
    <dbReference type="NCBI Taxonomy" id="749465"/>
    <lineage>
        <taxon>Eukaryota</taxon>
        <taxon>Fungi</taxon>
        <taxon>Dikarya</taxon>
        <taxon>Ascomycota</taxon>
        <taxon>Pezizomycotina</taxon>
        <taxon>Dothideomycetes</taxon>
        <taxon>Pleosporomycetidae</taxon>
        <taxon>Pleosporales</taxon>
        <taxon>Pleosporineae</taxon>
        <taxon>Didymellaceae</taxon>
        <taxon>Boeremia</taxon>
    </lineage>
</organism>
<keyword evidence="2" id="KW-1185">Reference proteome</keyword>
<sequence>MDRPTRHKSCVGCIQTKRRCDRNQPKCQRCITRGSDCQYVGSNDTRRHTRRQQVAERPILDTVPDWGAQNLDVELLSSATLASASLGGNIFEFPQHPFNLPLDSQSLVPSIGDLGTQPRLPSTDPDNRLYDRVEYCATRLSLLPDLFAKSGQNMFIHRQTFQSLLSPALQQAMSACALYCTRTSHTKALVRQILHHNVQHLLATTDPASASNHDLIAALQALILYQLIRLFDGDIRLRTAAEADTPTTILWASELRSRACASTLPLHPVVTFSSSCDDWHIWLLSESLRRTVVTAFMLRGVYQYLKSGTHCPTVVGVYFTAQEGLWNAQSELGWNRVRNEKVELQVLVNACDELMALASPTELEELGVLVTSTIWGLDATKEWLGYACSVKHGLTDPQ</sequence>
<comment type="caution">
    <text evidence="1">The sequence shown here is derived from an EMBL/GenBank/DDBJ whole genome shotgun (WGS) entry which is preliminary data.</text>
</comment>
<accession>A0ACC2ILK7</accession>
<evidence type="ECO:0000313" key="2">
    <source>
        <dbReference type="Proteomes" id="UP001153331"/>
    </source>
</evidence>
<dbReference type="EMBL" id="JAPHNI010000113">
    <property type="protein sequence ID" value="KAJ8115992.1"/>
    <property type="molecule type" value="Genomic_DNA"/>
</dbReference>